<keyword evidence="2" id="KW-0812">Transmembrane</keyword>
<evidence type="ECO:0000313" key="5">
    <source>
        <dbReference type="Proteomes" id="UP000540787"/>
    </source>
</evidence>
<feature type="region of interest" description="Disordered" evidence="1">
    <location>
        <begin position="422"/>
        <end position="443"/>
    </location>
</feature>
<keyword evidence="3" id="KW-0732">Signal</keyword>
<proteinExistence type="predicted"/>
<feature type="chain" id="PRO_5031351238" description="Transmembrane protein" evidence="3">
    <location>
        <begin position="27"/>
        <end position="485"/>
    </location>
</feature>
<protein>
    <recommendedName>
        <fullName evidence="6">Transmembrane protein</fullName>
    </recommendedName>
</protein>
<gene>
    <name evidence="4" type="ORF">HD842_004780</name>
</gene>
<dbReference type="AlphaFoldDB" id="A0A7X0CGU6"/>
<dbReference type="EMBL" id="JACHBX010000008">
    <property type="protein sequence ID" value="MBB6136588.1"/>
    <property type="molecule type" value="Genomic_DNA"/>
</dbReference>
<keyword evidence="2" id="KW-1133">Transmembrane helix</keyword>
<evidence type="ECO:0000256" key="3">
    <source>
        <dbReference type="SAM" id="SignalP"/>
    </source>
</evidence>
<evidence type="ECO:0000256" key="1">
    <source>
        <dbReference type="SAM" id="MobiDB-lite"/>
    </source>
</evidence>
<evidence type="ECO:0008006" key="6">
    <source>
        <dbReference type="Google" id="ProtNLM"/>
    </source>
</evidence>
<organism evidence="4 5">
    <name type="scientific">Massilia aurea</name>
    <dbReference type="NCBI Taxonomy" id="373040"/>
    <lineage>
        <taxon>Bacteria</taxon>
        <taxon>Pseudomonadati</taxon>
        <taxon>Pseudomonadota</taxon>
        <taxon>Betaproteobacteria</taxon>
        <taxon>Burkholderiales</taxon>
        <taxon>Oxalobacteraceae</taxon>
        <taxon>Telluria group</taxon>
        <taxon>Massilia</taxon>
    </lineage>
</organism>
<dbReference type="Pfam" id="PF13163">
    <property type="entry name" value="DUF3999"/>
    <property type="match status" value="1"/>
</dbReference>
<dbReference type="InterPro" id="IPR025060">
    <property type="entry name" value="DUF3999"/>
</dbReference>
<evidence type="ECO:0000313" key="4">
    <source>
        <dbReference type="EMBL" id="MBB6136588.1"/>
    </source>
</evidence>
<dbReference type="RefSeq" id="WP_183558729.1">
    <property type="nucleotide sequence ID" value="NZ_JACHBX010000008.1"/>
</dbReference>
<feature type="signal peptide" evidence="3">
    <location>
        <begin position="1"/>
        <end position="26"/>
    </location>
</feature>
<comment type="caution">
    <text evidence="4">The sequence shown here is derived from an EMBL/GenBank/DDBJ whole genome shotgun (WGS) entry which is preliminary data.</text>
</comment>
<evidence type="ECO:0000256" key="2">
    <source>
        <dbReference type="SAM" id="Phobius"/>
    </source>
</evidence>
<feature type="transmembrane region" description="Helical" evidence="2">
    <location>
        <begin position="448"/>
        <end position="469"/>
    </location>
</feature>
<accession>A0A7X0CGU6</accession>
<dbReference type="Proteomes" id="UP000540787">
    <property type="component" value="Unassembled WGS sequence"/>
</dbReference>
<sequence length="485" mass="51870">MPTSLYRRCCAIMALVLAVAVSTANPAIPTDGPADYSYRLPLRVVSSQAVVQLPLPRAVYLNARSSALHDLRVFDAVGASMPFALVDQAPPAVEKRAAAPVAIFPLYGAARDAGPMSESLQIRTRSDGAVISVTTPSRAASDTLQSLILDLQPAALAAKVSAAAPVGALTLSLPAGMSSYNAHVALDASNDLQDWDLLAEAAVSWLVNDRGASVGKHRIEFSPQSFRYARLRWLDGKPLAFADINAEYVVQQYAATQLDTIVLPGVPAAEGRDVLYAAPVAIPAITVGFVFQGQNVVMPVMVGQYQTTRSRKPGERVVTQLQPILNTTFYQLSQKGQQRVSGDVEITATNASTWVARPLTPILERPALRLRWAPATIVFVAAGKAPYHLAFGRASATVASVPLSQVAPGFTRRELAELESATPGALVRQQRSDTTAEDSSTTGSNRRYWLWGMLVCGLAALAAMAWHLFRQMKADASDSELHASK</sequence>
<reference evidence="4 5" key="1">
    <citation type="submission" date="2020-08" db="EMBL/GenBank/DDBJ databases">
        <title>The Agave Microbiome: Exploring the role of microbial communities in plant adaptations to desert environments.</title>
        <authorList>
            <person name="Partida-Martinez L.P."/>
        </authorList>
    </citation>
    <scope>NUCLEOTIDE SEQUENCE [LARGE SCALE GENOMIC DNA]</scope>
    <source>
        <strain evidence="4 5">AT3.2</strain>
    </source>
</reference>
<keyword evidence="2" id="KW-0472">Membrane</keyword>
<keyword evidence="5" id="KW-1185">Reference proteome</keyword>
<name>A0A7X0CGU6_9BURK</name>